<feature type="transmembrane region" description="Helical" evidence="1">
    <location>
        <begin position="55"/>
        <end position="88"/>
    </location>
</feature>
<evidence type="ECO:0000256" key="1">
    <source>
        <dbReference type="SAM" id="Phobius"/>
    </source>
</evidence>
<proteinExistence type="predicted"/>
<feature type="transmembrane region" description="Helical" evidence="1">
    <location>
        <begin position="12"/>
        <end position="35"/>
    </location>
</feature>
<evidence type="ECO:0008006" key="3">
    <source>
        <dbReference type="Google" id="ProtNLM"/>
    </source>
</evidence>
<dbReference type="EMBL" id="UINC01000888">
    <property type="protein sequence ID" value="SUZ62742.1"/>
    <property type="molecule type" value="Genomic_DNA"/>
</dbReference>
<keyword evidence="1" id="KW-0812">Transmembrane</keyword>
<sequence>MLNDPHRRNVKRLLWTLALGLLLGGLLTQLSVVFLPESPAKTFLTSSVAASVGPLSIDLLVIAFTVGPLILSVNALTFVGILIVAFLVRSWI</sequence>
<organism evidence="2">
    <name type="scientific">marine metagenome</name>
    <dbReference type="NCBI Taxonomy" id="408172"/>
    <lineage>
        <taxon>unclassified sequences</taxon>
        <taxon>metagenomes</taxon>
        <taxon>ecological metagenomes</taxon>
    </lineage>
</organism>
<gene>
    <name evidence="2" type="ORF">METZ01_LOCUS15596</name>
</gene>
<keyword evidence="1" id="KW-1133">Transmembrane helix</keyword>
<protein>
    <recommendedName>
        <fullName evidence="3">DUF4321 domain-containing protein</fullName>
    </recommendedName>
</protein>
<name>A0A381P727_9ZZZZ</name>
<dbReference type="AlphaFoldDB" id="A0A381P727"/>
<evidence type="ECO:0000313" key="2">
    <source>
        <dbReference type="EMBL" id="SUZ62742.1"/>
    </source>
</evidence>
<accession>A0A381P727</accession>
<keyword evidence="1" id="KW-0472">Membrane</keyword>
<reference evidence="2" key="1">
    <citation type="submission" date="2018-05" db="EMBL/GenBank/DDBJ databases">
        <authorList>
            <person name="Lanie J.A."/>
            <person name="Ng W.-L."/>
            <person name="Kazmierczak K.M."/>
            <person name="Andrzejewski T.M."/>
            <person name="Davidsen T.M."/>
            <person name="Wayne K.J."/>
            <person name="Tettelin H."/>
            <person name="Glass J.I."/>
            <person name="Rusch D."/>
            <person name="Podicherti R."/>
            <person name="Tsui H.-C.T."/>
            <person name="Winkler M.E."/>
        </authorList>
    </citation>
    <scope>NUCLEOTIDE SEQUENCE</scope>
</reference>